<dbReference type="InterPro" id="IPR036908">
    <property type="entry name" value="RlpA-like_sf"/>
</dbReference>
<evidence type="ECO:0000313" key="4">
    <source>
        <dbReference type="EMBL" id="KZP12130.1"/>
    </source>
</evidence>
<feature type="region of interest" description="Disordered" evidence="2">
    <location>
        <begin position="79"/>
        <end position="104"/>
    </location>
</feature>
<name>A0A166AZS1_9AGAM</name>
<dbReference type="InterPro" id="IPR051477">
    <property type="entry name" value="Expansin_CellWall"/>
</dbReference>
<dbReference type="Proteomes" id="UP000076532">
    <property type="component" value="Unassembled WGS sequence"/>
</dbReference>
<evidence type="ECO:0000313" key="5">
    <source>
        <dbReference type="Proteomes" id="UP000076532"/>
    </source>
</evidence>
<keyword evidence="5" id="KW-1185">Reference proteome</keyword>
<dbReference type="OrthoDB" id="406505at2759"/>
<dbReference type="PANTHER" id="PTHR31836">
    <property type="match status" value="1"/>
</dbReference>
<feature type="compositionally biased region" description="Basic residues" evidence="2">
    <location>
        <begin position="82"/>
        <end position="94"/>
    </location>
</feature>
<evidence type="ECO:0000256" key="2">
    <source>
        <dbReference type="SAM" id="MobiDB-lite"/>
    </source>
</evidence>
<sequence length="245" mass="26365">MVCLSLVTLVALAVSPFIVSSTSAQVVAPGTVHAGSKSRYSRAHSLGETYQFHERDGWQSVNITDMDYKYNKPAGTVLEKRGAKKGKSKKHSTKPPHGSSGDTGLGGAISHILGDVWNGLKAIGEPEPVIITWYTGHDLLNPSCWSNGNWHPTDASFAAALTLDGWATRPKCFKFLELCNSPKKCVFVRVVDTCAGCAAGSKHVDLTRAAFGELASFDEGTLNVQLRAASEPTGWYEDLWGPKTN</sequence>
<feature type="signal peptide" evidence="3">
    <location>
        <begin position="1"/>
        <end position="24"/>
    </location>
</feature>
<reference evidence="4 5" key="1">
    <citation type="journal article" date="2016" name="Mol. Biol. Evol.">
        <title>Comparative Genomics of Early-Diverging Mushroom-Forming Fungi Provides Insights into the Origins of Lignocellulose Decay Capabilities.</title>
        <authorList>
            <person name="Nagy L.G."/>
            <person name="Riley R."/>
            <person name="Tritt A."/>
            <person name="Adam C."/>
            <person name="Daum C."/>
            <person name="Floudas D."/>
            <person name="Sun H."/>
            <person name="Yadav J.S."/>
            <person name="Pangilinan J."/>
            <person name="Larsson K.H."/>
            <person name="Matsuura K."/>
            <person name="Barry K."/>
            <person name="Labutti K."/>
            <person name="Kuo R."/>
            <person name="Ohm R.A."/>
            <person name="Bhattacharya S.S."/>
            <person name="Shirouzu T."/>
            <person name="Yoshinaga Y."/>
            <person name="Martin F.M."/>
            <person name="Grigoriev I.V."/>
            <person name="Hibbett D.S."/>
        </authorList>
    </citation>
    <scope>NUCLEOTIDE SEQUENCE [LARGE SCALE GENOMIC DNA]</scope>
    <source>
        <strain evidence="4 5">CBS 109695</strain>
    </source>
</reference>
<proteinExistence type="predicted"/>
<gene>
    <name evidence="4" type="ORF">FIBSPDRAFT_870621</name>
</gene>
<organism evidence="4 5">
    <name type="scientific">Athelia psychrophila</name>
    <dbReference type="NCBI Taxonomy" id="1759441"/>
    <lineage>
        <taxon>Eukaryota</taxon>
        <taxon>Fungi</taxon>
        <taxon>Dikarya</taxon>
        <taxon>Basidiomycota</taxon>
        <taxon>Agaricomycotina</taxon>
        <taxon>Agaricomycetes</taxon>
        <taxon>Agaricomycetidae</taxon>
        <taxon>Atheliales</taxon>
        <taxon>Atheliaceae</taxon>
        <taxon>Athelia</taxon>
    </lineage>
</organism>
<accession>A0A166AZS1</accession>
<feature type="chain" id="PRO_5007870957" description="RlpA-like protein double-psi beta-barrel domain-containing protein" evidence="3">
    <location>
        <begin position="25"/>
        <end position="245"/>
    </location>
</feature>
<dbReference type="Gene3D" id="2.40.40.10">
    <property type="entry name" value="RlpA-like domain"/>
    <property type="match status" value="1"/>
</dbReference>
<evidence type="ECO:0000256" key="3">
    <source>
        <dbReference type="SAM" id="SignalP"/>
    </source>
</evidence>
<dbReference type="CDD" id="cd22191">
    <property type="entry name" value="DPBB_RlpA_EXP_N-like"/>
    <property type="match status" value="1"/>
</dbReference>
<protein>
    <recommendedName>
        <fullName evidence="6">RlpA-like protein double-psi beta-barrel domain-containing protein</fullName>
    </recommendedName>
</protein>
<evidence type="ECO:0008006" key="6">
    <source>
        <dbReference type="Google" id="ProtNLM"/>
    </source>
</evidence>
<dbReference type="STRING" id="436010.A0A166AZS1"/>
<dbReference type="PANTHER" id="PTHR31836:SF22">
    <property type="entry name" value="RLPA-LIKE PROTEIN DOUBLE-PSI BETA-BARREL DOMAIN-CONTAINING PROTEIN"/>
    <property type="match status" value="1"/>
</dbReference>
<dbReference type="SUPFAM" id="SSF50685">
    <property type="entry name" value="Barwin-like endoglucanases"/>
    <property type="match status" value="1"/>
</dbReference>
<evidence type="ECO:0000256" key="1">
    <source>
        <dbReference type="ARBA" id="ARBA00022729"/>
    </source>
</evidence>
<dbReference type="AlphaFoldDB" id="A0A166AZS1"/>
<keyword evidence="1 3" id="KW-0732">Signal</keyword>
<dbReference type="EMBL" id="KV417652">
    <property type="protein sequence ID" value="KZP12130.1"/>
    <property type="molecule type" value="Genomic_DNA"/>
</dbReference>